<dbReference type="Gene3D" id="1.25.40.180">
    <property type="match status" value="1"/>
</dbReference>
<feature type="region of interest" description="Disordered" evidence="1">
    <location>
        <begin position="214"/>
        <end position="233"/>
    </location>
</feature>
<dbReference type="GO" id="GO:0003729">
    <property type="term" value="F:mRNA binding"/>
    <property type="evidence" value="ECO:0007669"/>
    <property type="project" value="TreeGrafter"/>
</dbReference>
<dbReference type="SUPFAM" id="SSF48371">
    <property type="entry name" value="ARM repeat"/>
    <property type="match status" value="1"/>
</dbReference>
<dbReference type="Proteomes" id="UP001432027">
    <property type="component" value="Unassembled WGS sequence"/>
</dbReference>
<comment type="caution">
    <text evidence="3">The sequence shown here is derived from an EMBL/GenBank/DDBJ whole genome shotgun (WGS) entry which is preliminary data.</text>
</comment>
<evidence type="ECO:0000259" key="2">
    <source>
        <dbReference type="Pfam" id="PF02854"/>
    </source>
</evidence>
<evidence type="ECO:0000256" key="1">
    <source>
        <dbReference type="SAM" id="MobiDB-lite"/>
    </source>
</evidence>
<dbReference type="GO" id="GO:0016281">
    <property type="term" value="C:eukaryotic translation initiation factor 4F complex"/>
    <property type="evidence" value="ECO:0007669"/>
    <property type="project" value="TreeGrafter"/>
</dbReference>
<feature type="domain" description="MIF4G" evidence="2">
    <location>
        <begin position="114"/>
        <end position="229"/>
    </location>
</feature>
<feature type="region of interest" description="Disordered" evidence="1">
    <location>
        <begin position="18"/>
        <end position="62"/>
    </location>
</feature>
<organism evidence="3 4">
    <name type="scientific">Pristionchus entomophagus</name>
    <dbReference type="NCBI Taxonomy" id="358040"/>
    <lineage>
        <taxon>Eukaryota</taxon>
        <taxon>Metazoa</taxon>
        <taxon>Ecdysozoa</taxon>
        <taxon>Nematoda</taxon>
        <taxon>Chromadorea</taxon>
        <taxon>Rhabditida</taxon>
        <taxon>Rhabditina</taxon>
        <taxon>Diplogasteromorpha</taxon>
        <taxon>Diplogasteroidea</taxon>
        <taxon>Neodiplogasteridae</taxon>
        <taxon>Pristionchus</taxon>
    </lineage>
</organism>
<gene>
    <name evidence="3" type="ORF">PENTCL1PPCAC_7046</name>
</gene>
<dbReference type="PANTHER" id="PTHR23253">
    <property type="entry name" value="EUKARYOTIC TRANSLATION INITIATION FACTOR 4 GAMMA"/>
    <property type="match status" value="1"/>
</dbReference>
<dbReference type="InterPro" id="IPR016024">
    <property type="entry name" value="ARM-type_fold"/>
</dbReference>
<dbReference type="Pfam" id="PF02854">
    <property type="entry name" value="MIF4G"/>
    <property type="match status" value="1"/>
</dbReference>
<proteinExistence type="predicted"/>
<dbReference type="AlphaFoldDB" id="A0AAV5SNU5"/>
<name>A0AAV5SNU5_9BILA</name>
<evidence type="ECO:0000313" key="4">
    <source>
        <dbReference type="Proteomes" id="UP001432027"/>
    </source>
</evidence>
<dbReference type="GO" id="GO:0003743">
    <property type="term" value="F:translation initiation factor activity"/>
    <property type="evidence" value="ECO:0007669"/>
    <property type="project" value="TreeGrafter"/>
</dbReference>
<dbReference type="InterPro" id="IPR003890">
    <property type="entry name" value="MIF4G-like_typ-3"/>
</dbReference>
<feature type="non-terminal residue" evidence="3">
    <location>
        <position position="1"/>
    </location>
</feature>
<evidence type="ECO:0000313" key="3">
    <source>
        <dbReference type="EMBL" id="GMS84871.1"/>
    </source>
</evidence>
<reference evidence="3" key="1">
    <citation type="submission" date="2023-10" db="EMBL/GenBank/DDBJ databases">
        <title>Genome assembly of Pristionchus species.</title>
        <authorList>
            <person name="Yoshida K."/>
            <person name="Sommer R.J."/>
        </authorList>
    </citation>
    <scope>NUCLEOTIDE SEQUENCE</scope>
    <source>
        <strain evidence="3">RS0144</strain>
    </source>
</reference>
<protein>
    <recommendedName>
        <fullName evidence="2">MIF4G domain-containing protein</fullName>
    </recommendedName>
</protein>
<dbReference type="PANTHER" id="PTHR23253:SF78">
    <property type="entry name" value="EUKARYOTIC TRANSLATION INITIATION FACTOR 4G1, ISOFORM B-RELATED"/>
    <property type="match status" value="1"/>
</dbReference>
<dbReference type="EMBL" id="BTSX01000002">
    <property type="protein sequence ID" value="GMS84871.1"/>
    <property type="molecule type" value="Genomic_DNA"/>
</dbReference>
<sequence length="233" mass="26201">TELKVLGIFRCLVSSEPKKNNDGQGGFMHAWGRGTRGGGGDRAPCMGRNSEHHGGRGSSGRTISGKEKFVNNCVVSGIERRVDTNVQLHKAEPGKVTETDESEEARKKLLLKMFRALFNKITPTTKDALIGEFLRHDVYKSDCLNDVISIIFDKAVEEPKFCPFYSSIFKAKVAEELKLNNNVSNFRNAILVRAQETFNNKTIDEFSEQKQAEIEAETNEKKKKEKQIEFLEA</sequence>
<accession>A0AAV5SNU5</accession>
<keyword evidence="4" id="KW-1185">Reference proteome</keyword>